<dbReference type="AlphaFoldDB" id="A0A953N9Q3"/>
<comment type="caution">
    <text evidence="3">The sequence shown here is derived from an EMBL/GenBank/DDBJ whole genome shotgun (WGS) entry which is preliminary data.</text>
</comment>
<comment type="similarity">
    <text evidence="1">Belongs to the UPF0065 (bug) family.</text>
</comment>
<dbReference type="PIRSF" id="PIRSF017082">
    <property type="entry name" value="YflP"/>
    <property type="match status" value="1"/>
</dbReference>
<evidence type="ECO:0000313" key="4">
    <source>
        <dbReference type="Proteomes" id="UP000739565"/>
    </source>
</evidence>
<dbReference type="InterPro" id="IPR005064">
    <property type="entry name" value="BUG"/>
</dbReference>
<keyword evidence="2" id="KW-0732">Signal</keyword>
<protein>
    <submittedName>
        <fullName evidence="3">Tripartite tricarboxylate transporter substrate binding protein</fullName>
    </submittedName>
</protein>
<evidence type="ECO:0000313" key="3">
    <source>
        <dbReference type="EMBL" id="MBZ1349724.1"/>
    </source>
</evidence>
<name>A0A953N9Q3_9BURK</name>
<dbReference type="RefSeq" id="WP_259660147.1">
    <property type="nucleotide sequence ID" value="NZ_JAHXRI010000006.1"/>
</dbReference>
<dbReference type="PANTHER" id="PTHR42928:SF5">
    <property type="entry name" value="BLR1237 PROTEIN"/>
    <property type="match status" value="1"/>
</dbReference>
<keyword evidence="4" id="KW-1185">Reference proteome</keyword>
<evidence type="ECO:0000256" key="1">
    <source>
        <dbReference type="ARBA" id="ARBA00006987"/>
    </source>
</evidence>
<evidence type="ECO:0000256" key="2">
    <source>
        <dbReference type="SAM" id="SignalP"/>
    </source>
</evidence>
<gene>
    <name evidence="3" type="ORF">KZZ10_03620</name>
</gene>
<accession>A0A953N9Q3</accession>
<dbReference type="Pfam" id="PF03401">
    <property type="entry name" value="TctC"/>
    <property type="match status" value="1"/>
</dbReference>
<feature type="chain" id="PRO_5037371853" evidence="2">
    <location>
        <begin position="29"/>
        <end position="324"/>
    </location>
</feature>
<dbReference type="Gene3D" id="3.40.190.150">
    <property type="entry name" value="Bordetella uptake gene, domain 1"/>
    <property type="match status" value="1"/>
</dbReference>
<dbReference type="SUPFAM" id="SSF53850">
    <property type="entry name" value="Periplasmic binding protein-like II"/>
    <property type="match status" value="1"/>
</dbReference>
<dbReference type="EMBL" id="JAHXRI010000006">
    <property type="protein sequence ID" value="MBZ1349724.1"/>
    <property type="molecule type" value="Genomic_DNA"/>
</dbReference>
<feature type="signal peptide" evidence="2">
    <location>
        <begin position="1"/>
        <end position="28"/>
    </location>
</feature>
<reference evidence="3" key="1">
    <citation type="submission" date="2021-07" db="EMBL/GenBank/DDBJ databases">
        <title>New genus and species of the family Alcaligenaceae.</title>
        <authorList>
            <person name="Hahn M.W."/>
        </authorList>
    </citation>
    <scope>NUCLEOTIDE SEQUENCE</scope>
    <source>
        <strain evidence="3">LF4-65</strain>
    </source>
</reference>
<dbReference type="InterPro" id="IPR042100">
    <property type="entry name" value="Bug_dom1"/>
</dbReference>
<dbReference type="CDD" id="cd07012">
    <property type="entry name" value="PBP2_Bug_TTT"/>
    <property type="match status" value="1"/>
</dbReference>
<dbReference type="Gene3D" id="3.40.190.10">
    <property type="entry name" value="Periplasmic binding protein-like II"/>
    <property type="match status" value="1"/>
</dbReference>
<organism evidence="3 4">
    <name type="scientific">Zwartia hollandica</name>
    <dbReference type="NCBI Taxonomy" id="324606"/>
    <lineage>
        <taxon>Bacteria</taxon>
        <taxon>Pseudomonadati</taxon>
        <taxon>Pseudomonadota</taxon>
        <taxon>Betaproteobacteria</taxon>
        <taxon>Burkholderiales</taxon>
        <taxon>Alcaligenaceae</taxon>
        <taxon>Zwartia</taxon>
    </lineage>
</organism>
<proteinExistence type="inferred from homology"/>
<sequence>MKIKSALRATGVAGALLTSLILPAAAQAQYPDKPITLYVAFAAGATTDVTARALAQGAEKILGVPITVENKGGGGATVANGLLASKKPDGYSLLVTSTGSITVRPLLMKLAYTPKDFRVLMQYTFYIGGLVVPADSPWKTVDDFVAHAKKNPGMTYASSGPNTQQQIGVESFARCKGLTFKHVPTKGGSAANTALMGKHVDFIAGSGSHIPLVQQGTFRELVTFHVDARDPKRPDIPVMKDIGCPPTNPPNGMIVIAPAGLPDPIAVKLTAAFKQVSDTPEFKKLLDKYNLDYAYEDGKSVQDKFPAEIEWYKKYFTDAGMTLR</sequence>
<dbReference type="Proteomes" id="UP000739565">
    <property type="component" value="Unassembled WGS sequence"/>
</dbReference>
<dbReference type="PANTHER" id="PTHR42928">
    <property type="entry name" value="TRICARBOXYLATE-BINDING PROTEIN"/>
    <property type="match status" value="1"/>
</dbReference>